<keyword evidence="4" id="KW-0175">Coiled coil</keyword>
<organism evidence="6 7">
    <name type="scientific">Hemibagrus guttatus</name>
    <dbReference type="NCBI Taxonomy" id="175788"/>
    <lineage>
        <taxon>Eukaryota</taxon>
        <taxon>Metazoa</taxon>
        <taxon>Chordata</taxon>
        <taxon>Craniata</taxon>
        <taxon>Vertebrata</taxon>
        <taxon>Euteleostomi</taxon>
        <taxon>Actinopterygii</taxon>
        <taxon>Neopterygii</taxon>
        <taxon>Teleostei</taxon>
        <taxon>Ostariophysi</taxon>
        <taxon>Siluriformes</taxon>
        <taxon>Bagridae</taxon>
        <taxon>Hemibagrus</taxon>
    </lineage>
</organism>
<keyword evidence="3" id="KW-0862">Zinc</keyword>
<evidence type="ECO:0000256" key="4">
    <source>
        <dbReference type="SAM" id="Coils"/>
    </source>
</evidence>
<feature type="coiled-coil region" evidence="4">
    <location>
        <begin position="62"/>
        <end position="118"/>
    </location>
</feature>
<dbReference type="Proteomes" id="UP001274896">
    <property type="component" value="Unassembled WGS sequence"/>
</dbReference>
<evidence type="ECO:0000259" key="5">
    <source>
        <dbReference type="Pfam" id="PF25600"/>
    </source>
</evidence>
<reference evidence="6" key="1">
    <citation type="submission" date="2023-06" db="EMBL/GenBank/DDBJ databases">
        <title>Male Hemibagrus guttatus genome.</title>
        <authorList>
            <person name="Bian C."/>
        </authorList>
    </citation>
    <scope>NUCLEOTIDE SEQUENCE</scope>
    <source>
        <strain evidence="6">Male_cb2023</strain>
        <tissue evidence="6">Muscle</tissue>
    </source>
</reference>
<evidence type="ECO:0000256" key="1">
    <source>
        <dbReference type="ARBA" id="ARBA00022723"/>
    </source>
</evidence>
<dbReference type="PANTHER" id="PTHR25465">
    <property type="entry name" value="B-BOX DOMAIN CONTAINING"/>
    <property type="match status" value="1"/>
</dbReference>
<dbReference type="EMBL" id="JAUCMX010000019">
    <property type="protein sequence ID" value="KAK3516580.1"/>
    <property type="molecule type" value="Genomic_DNA"/>
</dbReference>
<gene>
    <name evidence="6" type="ORF">QTP70_021963</name>
</gene>
<feature type="domain" description="TRIM8/14/16/25/29/45/65 coiled-coil region" evidence="5">
    <location>
        <begin position="26"/>
        <end position="138"/>
    </location>
</feature>
<dbReference type="AlphaFoldDB" id="A0AAE0QA29"/>
<evidence type="ECO:0000313" key="7">
    <source>
        <dbReference type="Proteomes" id="UP001274896"/>
    </source>
</evidence>
<dbReference type="GO" id="GO:0008270">
    <property type="term" value="F:zinc ion binding"/>
    <property type="evidence" value="ECO:0007669"/>
    <property type="project" value="UniProtKB-KW"/>
</dbReference>
<keyword evidence="1" id="KW-0479">Metal-binding</keyword>
<dbReference type="PANTHER" id="PTHR25465:SF5">
    <property type="entry name" value="E3 UBIQUITIN_ISG15 LIGASE TRIM25-RELATED"/>
    <property type="match status" value="1"/>
</dbReference>
<name>A0AAE0QA29_9TELE</name>
<dbReference type="InterPro" id="IPR058030">
    <property type="entry name" value="TRIM8/14/16/25/29/45/65_CC"/>
</dbReference>
<keyword evidence="2" id="KW-0863">Zinc-finger</keyword>
<evidence type="ECO:0000256" key="2">
    <source>
        <dbReference type="ARBA" id="ARBA00022771"/>
    </source>
</evidence>
<comment type="caution">
    <text evidence="6">The sequence shown here is derived from an EMBL/GenBank/DDBJ whole genome shotgun (WGS) entry which is preliminary data.</text>
</comment>
<evidence type="ECO:0000313" key="6">
    <source>
        <dbReference type="EMBL" id="KAK3516580.1"/>
    </source>
</evidence>
<dbReference type="InterPro" id="IPR051051">
    <property type="entry name" value="E3_ubiq-ligase_TRIM/RNF"/>
</dbReference>
<accession>A0AAE0QA29</accession>
<keyword evidence="7" id="KW-1185">Reference proteome</keyword>
<protein>
    <recommendedName>
        <fullName evidence="5">TRIM8/14/16/25/29/45/65 coiled-coil region domain-containing protein</fullName>
    </recommendedName>
</protein>
<evidence type="ECO:0000256" key="3">
    <source>
        <dbReference type="ARBA" id="ARBA00022833"/>
    </source>
</evidence>
<proteinExistence type="predicted"/>
<dbReference type="Pfam" id="PF25600">
    <property type="entry name" value="TRIM_CC"/>
    <property type="match status" value="1"/>
</dbReference>
<sequence>MVSTVAERAEKEKQVLETQNNYTQRILEREEDRLELVESLESIKHSAQVAVEDNERLFQELIQSIEKKCSEVTNQIRAQENVEVNCTKEHLKQVEQEIVDLKSKNEELKQLLQKQDDIHFFQSFQAFHDLSLPEAIPRLLK</sequence>